<dbReference type="InterPro" id="IPR002742">
    <property type="entry name" value="Desulfoferrodoxin_Fe-bd_dom"/>
</dbReference>
<keyword evidence="2" id="KW-0813">Transport</keyword>
<dbReference type="STRING" id="1111735.GCA_000428045_03743"/>
<keyword evidence="4" id="KW-0249">Electron transport</keyword>
<dbReference type="EMBL" id="PKUN01000010">
    <property type="protein sequence ID" value="PLX61770.1"/>
    <property type="molecule type" value="Genomic_DNA"/>
</dbReference>
<sequence>MPVVNRYIDIDQVEKEAKKDYIDRHSPFIHCADSAVKGELFKVTVRMGNEYAHPDDHDHYIRSVQLYNGQTLLAEASFPPGTLGGEGAKGNAEVTFNVVPSGGKLKLSAMAYCTKHGLWESNPVEVTIA</sequence>
<keyword evidence="3" id="KW-0479">Metal-binding</keyword>
<dbReference type="SUPFAM" id="SSF49367">
    <property type="entry name" value="Superoxide reductase-like"/>
    <property type="match status" value="1"/>
</dbReference>
<evidence type="ECO:0000313" key="8">
    <source>
        <dbReference type="Proteomes" id="UP000235015"/>
    </source>
</evidence>
<dbReference type="AlphaFoldDB" id="A0A2N6CWV7"/>
<evidence type="ECO:0000256" key="5">
    <source>
        <dbReference type="ARBA" id="ARBA00023004"/>
    </source>
</evidence>
<dbReference type="Gene3D" id="2.60.40.730">
    <property type="entry name" value="SOR catalytic domain"/>
    <property type="match status" value="1"/>
</dbReference>
<evidence type="ECO:0000256" key="2">
    <source>
        <dbReference type="ARBA" id="ARBA00022448"/>
    </source>
</evidence>
<proteinExistence type="inferred from homology"/>
<dbReference type="PANTHER" id="PTHR36541:SF1">
    <property type="entry name" value="SUPEROXIDE REDUCTASE-RELATED"/>
    <property type="match status" value="1"/>
</dbReference>
<evidence type="ECO:0000259" key="6">
    <source>
        <dbReference type="Pfam" id="PF01880"/>
    </source>
</evidence>
<comment type="similarity">
    <text evidence="1">Belongs to the desulfoferrodoxin family.</text>
</comment>
<name>A0A2N6CWV7_9GAMM</name>
<dbReference type="CDD" id="cd03172">
    <property type="entry name" value="SORL_classII"/>
    <property type="match status" value="1"/>
</dbReference>
<dbReference type="RefSeq" id="WP_029132965.1">
    <property type="nucleotide sequence ID" value="NZ_CAXXYC010000003.1"/>
</dbReference>
<keyword evidence="5" id="KW-0408">Iron</keyword>
<dbReference type="GO" id="GO:0005506">
    <property type="term" value="F:iron ion binding"/>
    <property type="evidence" value="ECO:0007669"/>
    <property type="project" value="InterPro"/>
</dbReference>
<dbReference type="GO" id="GO:0016491">
    <property type="term" value="F:oxidoreductase activity"/>
    <property type="evidence" value="ECO:0007669"/>
    <property type="project" value="InterPro"/>
</dbReference>
<dbReference type="Proteomes" id="UP000235015">
    <property type="component" value="Unassembled WGS sequence"/>
</dbReference>
<evidence type="ECO:0000256" key="3">
    <source>
        <dbReference type="ARBA" id="ARBA00022723"/>
    </source>
</evidence>
<accession>A0A2N6CWV7</accession>
<evidence type="ECO:0000313" key="7">
    <source>
        <dbReference type="EMBL" id="PLX61770.1"/>
    </source>
</evidence>
<dbReference type="InterPro" id="IPR051233">
    <property type="entry name" value="Desulfoferrodoxin_SOR"/>
</dbReference>
<dbReference type="Pfam" id="PF01880">
    <property type="entry name" value="Desulfoferrodox"/>
    <property type="match status" value="1"/>
</dbReference>
<comment type="caution">
    <text evidence="7">The sequence shown here is derived from an EMBL/GenBank/DDBJ whole genome shotgun (WGS) entry which is preliminary data.</text>
</comment>
<feature type="domain" description="Desulfoferrodoxin ferrous iron-binding" evidence="6">
    <location>
        <begin position="21"/>
        <end position="121"/>
    </location>
</feature>
<reference evidence="7 8" key="1">
    <citation type="submission" date="2017-11" db="EMBL/GenBank/DDBJ databases">
        <title>Genome-resolved metagenomics identifies genetic mobility, metabolic interactions, and unexpected diversity in perchlorate-reducing communities.</title>
        <authorList>
            <person name="Barnum T.P."/>
            <person name="Figueroa I.A."/>
            <person name="Carlstrom C.I."/>
            <person name="Lucas L.N."/>
            <person name="Engelbrektson A.L."/>
            <person name="Coates J.D."/>
        </authorList>
    </citation>
    <scope>NUCLEOTIDE SEQUENCE [LARGE SCALE GENOMIC DNA]</scope>
    <source>
        <strain evidence="7">BM301</strain>
    </source>
</reference>
<gene>
    <name evidence="7" type="ORF">C0630_09540</name>
</gene>
<evidence type="ECO:0000256" key="1">
    <source>
        <dbReference type="ARBA" id="ARBA00005941"/>
    </source>
</evidence>
<organism evidence="7 8">
    <name type="scientific">Sedimenticola selenatireducens</name>
    <dbReference type="NCBI Taxonomy" id="191960"/>
    <lineage>
        <taxon>Bacteria</taxon>
        <taxon>Pseudomonadati</taxon>
        <taxon>Pseudomonadota</taxon>
        <taxon>Gammaproteobacteria</taxon>
        <taxon>Chromatiales</taxon>
        <taxon>Sedimenticolaceae</taxon>
        <taxon>Sedimenticola</taxon>
    </lineage>
</organism>
<dbReference type="PANTHER" id="PTHR36541">
    <property type="entry name" value="SUPEROXIDE REDUCTASE-RELATED"/>
    <property type="match status" value="1"/>
</dbReference>
<protein>
    <submittedName>
        <fullName evidence="7">Dethiobiotin synthase</fullName>
    </submittedName>
</protein>
<evidence type="ECO:0000256" key="4">
    <source>
        <dbReference type="ARBA" id="ARBA00022982"/>
    </source>
</evidence>
<dbReference type="InterPro" id="IPR036073">
    <property type="entry name" value="Desulfoferrodoxin_Fe-bd_dom_sf"/>
</dbReference>